<evidence type="ECO:0000256" key="1">
    <source>
        <dbReference type="SAM" id="Phobius"/>
    </source>
</evidence>
<proteinExistence type="predicted"/>
<organism evidence="3 4">
    <name type="scientific">Siculibacillus lacustris</name>
    <dbReference type="NCBI Taxonomy" id="1549641"/>
    <lineage>
        <taxon>Bacteria</taxon>
        <taxon>Pseudomonadati</taxon>
        <taxon>Pseudomonadota</taxon>
        <taxon>Alphaproteobacteria</taxon>
        <taxon>Hyphomicrobiales</taxon>
        <taxon>Ancalomicrobiaceae</taxon>
        <taxon>Siculibacillus</taxon>
    </lineage>
</organism>
<dbReference type="EMBL" id="SJFN01000017">
    <property type="protein sequence ID" value="TBW36987.1"/>
    <property type="molecule type" value="Genomic_DNA"/>
</dbReference>
<dbReference type="OrthoDB" id="7418984at2"/>
<dbReference type="Pfam" id="PF13400">
    <property type="entry name" value="Tad"/>
    <property type="match status" value="1"/>
</dbReference>
<feature type="domain" description="Putative Flp pilus-assembly TadG-like N-terminal" evidence="2">
    <location>
        <begin position="67"/>
        <end position="114"/>
    </location>
</feature>
<sequence>MNMTIAYNLRENSRRSSYVFDRLRNQITTVFLRERAMSLRSRIVERSLRAIRLLSIRRRRLVGDSSGQVAIIVALMALPLMVAVGIGVDYARASTARAKLQSVVDAAVLAGATDGSNTWTTTAKAVLDAGLTQAKAAGLTVGTQTFAIDAGGNYTGTVTAKLPTTFMVLVSQDSMDIGATATAAVVPASDMVCILLLDKSAAPGLLLNGGATINAPSCQVHVASTANPAATFNAGTTLATKKTCVAGANVLDNGGSHASLVKSCTTTADPFAGTLPTPSTTCTVNNLNVNASTILTPGVYCGGVNFNGSPTVSLAAGVYVIKGGNWNFSGTLTGTGVTFYFADQSYIQFNGTSTLNLTAPTSGTYANLLIYEAAGLAKSSFTMNATNGATLQGLIYLPSRQFTLNANANVTSNKLTMVLDTLTVNTVNWTLASSDKSIPTSAGGATASIYLKK</sequence>
<feature type="transmembrane region" description="Helical" evidence="1">
    <location>
        <begin position="67"/>
        <end position="88"/>
    </location>
</feature>
<evidence type="ECO:0000259" key="2">
    <source>
        <dbReference type="Pfam" id="PF13400"/>
    </source>
</evidence>
<dbReference type="Proteomes" id="UP000292781">
    <property type="component" value="Unassembled WGS sequence"/>
</dbReference>
<accession>A0A4Q9VP62</accession>
<reference evidence="3 4" key="1">
    <citation type="submission" date="2019-02" db="EMBL/GenBank/DDBJ databases">
        <title>Siculibacillus lacustris gen. nov., sp. nov., a new rosette-forming bacterium isolated from a freshwater crater lake (Lake St. Ana, Romania).</title>
        <authorList>
            <person name="Felfoldi T."/>
            <person name="Marton Z."/>
            <person name="Szabo A."/>
            <person name="Mentes A."/>
            <person name="Boka K."/>
            <person name="Marialigeti K."/>
            <person name="Mathe I."/>
            <person name="Koncz M."/>
            <person name="Schumann P."/>
            <person name="Toth E."/>
        </authorList>
    </citation>
    <scope>NUCLEOTIDE SEQUENCE [LARGE SCALE GENOMIC DNA]</scope>
    <source>
        <strain evidence="3 4">SA-279</strain>
    </source>
</reference>
<evidence type="ECO:0000313" key="3">
    <source>
        <dbReference type="EMBL" id="TBW36987.1"/>
    </source>
</evidence>
<protein>
    <recommendedName>
        <fullName evidence="2">Putative Flp pilus-assembly TadG-like N-terminal domain-containing protein</fullName>
    </recommendedName>
</protein>
<keyword evidence="1" id="KW-1133">Transmembrane helix</keyword>
<keyword evidence="1" id="KW-0472">Membrane</keyword>
<comment type="caution">
    <text evidence="3">The sequence shown here is derived from an EMBL/GenBank/DDBJ whole genome shotgun (WGS) entry which is preliminary data.</text>
</comment>
<keyword evidence="1" id="KW-0812">Transmembrane</keyword>
<gene>
    <name evidence="3" type="ORF">EYW49_12610</name>
</gene>
<keyword evidence="4" id="KW-1185">Reference proteome</keyword>
<name>A0A4Q9VP62_9HYPH</name>
<dbReference type="AlphaFoldDB" id="A0A4Q9VP62"/>
<evidence type="ECO:0000313" key="4">
    <source>
        <dbReference type="Proteomes" id="UP000292781"/>
    </source>
</evidence>
<dbReference type="InterPro" id="IPR028087">
    <property type="entry name" value="Tad_N"/>
</dbReference>